<dbReference type="AlphaFoldDB" id="A0A3N2E1M8"/>
<feature type="transmembrane region" description="Helical" evidence="7">
    <location>
        <begin position="428"/>
        <end position="446"/>
    </location>
</feature>
<dbReference type="InterPro" id="IPR003706">
    <property type="entry name" value="CstA_N"/>
</dbReference>
<feature type="transmembrane region" description="Helical" evidence="7">
    <location>
        <begin position="376"/>
        <end position="394"/>
    </location>
</feature>
<evidence type="ECO:0000256" key="6">
    <source>
        <dbReference type="ARBA" id="ARBA00023136"/>
    </source>
</evidence>
<evidence type="ECO:0000256" key="4">
    <source>
        <dbReference type="ARBA" id="ARBA00022692"/>
    </source>
</evidence>
<dbReference type="Pfam" id="PF02554">
    <property type="entry name" value="CstA"/>
    <property type="match status" value="2"/>
</dbReference>
<evidence type="ECO:0000256" key="7">
    <source>
        <dbReference type="SAM" id="Phobius"/>
    </source>
</evidence>
<evidence type="ECO:0000256" key="1">
    <source>
        <dbReference type="ARBA" id="ARBA00004651"/>
    </source>
</evidence>
<dbReference type="Proteomes" id="UP000275394">
    <property type="component" value="Unassembled WGS sequence"/>
</dbReference>
<keyword evidence="3" id="KW-1003">Cell membrane</keyword>
<evidence type="ECO:0000259" key="8">
    <source>
        <dbReference type="Pfam" id="PF02554"/>
    </source>
</evidence>
<evidence type="ECO:0000256" key="2">
    <source>
        <dbReference type="ARBA" id="ARBA00007755"/>
    </source>
</evidence>
<name>A0A3N2E1M8_9GAMM</name>
<comment type="caution">
    <text evidence="9">The sequence shown here is derived from an EMBL/GenBank/DDBJ whole genome shotgun (WGS) entry which is preliminary data.</text>
</comment>
<dbReference type="RefSeq" id="WP_123711378.1">
    <property type="nucleotide sequence ID" value="NZ_RKHR01000003.1"/>
</dbReference>
<dbReference type="GO" id="GO:0005886">
    <property type="term" value="C:plasma membrane"/>
    <property type="evidence" value="ECO:0007669"/>
    <property type="project" value="UniProtKB-SubCell"/>
</dbReference>
<feature type="transmembrane region" description="Helical" evidence="7">
    <location>
        <begin position="400"/>
        <end position="421"/>
    </location>
</feature>
<feature type="domain" description="CstA N-terminal" evidence="8">
    <location>
        <begin position="162"/>
        <end position="312"/>
    </location>
</feature>
<dbReference type="EMBL" id="RKHR01000003">
    <property type="protein sequence ID" value="ROS05475.1"/>
    <property type="molecule type" value="Genomic_DNA"/>
</dbReference>
<evidence type="ECO:0000256" key="5">
    <source>
        <dbReference type="ARBA" id="ARBA00022989"/>
    </source>
</evidence>
<keyword evidence="10" id="KW-1185">Reference proteome</keyword>
<feature type="transmembrane region" description="Helical" evidence="7">
    <location>
        <begin position="119"/>
        <end position="144"/>
    </location>
</feature>
<evidence type="ECO:0000313" key="9">
    <source>
        <dbReference type="EMBL" id="ROS05475.1"/>
    </source>
</evidence>
<organism evidence="9 10">
    <name type="scientific">Sinobacterium caligoides</name>
    <dbReference type="NCBI Taxonomy" id="933926"/>
    <lineage>
        <taxon>Bacteria</taxon>
        <taxon>Pseudomonadati</taxon>
        <taxon>Pseudomonadota</taxon>
        <taxon>Gammaproteobacteria</taxon>
        <taxon>Cellvibrionales</taxon>
        <taxon>Spongiibacteraceae</taxon>
        <taxon>Sinobacterium</taxon>
    </lineage>
</organism>
<gene>
    <name evidence="9" type="ORF">EDC56_1005</name>
</gene>
<comment type="subcellular location">
    <subcellularLocation>
        <location evidence="1">Cell membrane</location>
        <topology evidence="1">Multi-pass membrane protein</topology>
    </subcellularLocation>
</comment>
<feature type="transmembrane region" description="Helical" evidence="7">
    <location>
        <begin position="190"/>
        <end position="211"/>
    </location>
</feature>
<dbReference type="PANTHER" id="PTHR30252:SF4">
    <property type="entry name" value="CARBON STARVATION"/>
    <property type="match status" value="1"/>
</dbReference>
<keyword evidence="5 7" id="KW-1133">Transmembrane helix</keyword>
<protein>
    <submittedName>
        <fullName evidence="9">Carbon starvation protein CstA</fullName>
    </submittedName>
</protein>
<feature type="transmembrane region" description="Helical" evidence="7">
    <location>
        <begin position="164"/>
        <end position="183"/>
    </location>
</feature>
<feature type="transmembrane region" description="Helical" evidence="7">
    <location>
        <begin position="241"/>
        <end position="259"/>
    </location>
</feature>
<keyword evidence="4 7" id="KW-0812">Transmembrane</keyword>
<comment type="similarity">
    <text evidence="2">Belongs to the peptide transporter carbon starvation (CstA) (TC 2.A.114) family.</text>
</comment>
<dbReference type="GO" id="GO:0009267">
    <property type="term" value="P:cellular response to starvation"/>
    <property type="evidence" value="ECO:0007669"/>
    <property type="project" value="InterPro"/>
</dbReference>
<feature type="transmembrane region" description="Helical" evidence="7">
    <location>
        <begin position="327"/>
        <end position="349"/>
    </location>
</feature>
<evidence type="ECO:0000256" key="3">
    <source>
        <dbReference type="ARBA" id="ARBA00022475"/>
    </source>
</evidence>
<accession>A0A3N2E1M8</accession>
<dbReference type="OrthoDB" id="9761224at2"/>
<feature type="transmembrane region" description="Helical" evidence="7">
    <location>
        <begin position="280"/>
        <end position="307"/>
    </location>
</feature>
<feature type="transmembrane region" description="Helical" evidence="7">
    <location>
        <begin position="458"/>
        <end position="477"/>
    </location>
</feature>
<feature type="domain" description="CstA N-terminal" evidence="8">
    <location>
        <begin position="1"/>
        <end position="143"/>
    </location>
</feature>
<reference evidence="9 10" key="1">
    <citation type="submission" date="2018-11" db="EMBL/GenBank/DDBJ databases">
        <title>Genomic Encyclopedia of Type Strains, Phase IV (KMG-IV): sequencing the most valuable type-strain genomes for metagenomic binning, comparative biology and taxonomic classification.</title>
        <authorList>
            <person name="Goeker M."/>
        </authorList>
    </citation>
    <scope>NUCLEOTIDE SEQUENCE [LARGE SCALE GENOMIC DNA]</scope>
    <source>
        <strain evidence="9 10">DSM 100316</strain>
    </source>
</reference>
<keyword evidence="6 7" id="KW-0472">Membrane</keyword>
<dbReference type="InterPro" id="IPR051605">
    <property type="entry name" value="CstA"/>
</dbReference>
<feature type="transmembrane region" description="Helical" evidence="7">
    <location>
        <begin position="75"/>
        <end position="98"/>
    </location>
</feature>
<sequence>MIIFFVCLAILFLGYKFYSPFIEKQAGIDPTVQTPQARFEEGVDYVAVHPVKAYLIQFLNIAGVGPIFGPILGALYGPVALVWIIFGNVFGGAVHDYFSGVLSIKDDGKSLPEIADKYFNVYFKGVMLLFTAMLLFFVGVVFIMSPAGLLSNLEYFEGTPLASNTFWVLAILAYYFLATLLPIDKIITKLYPLFGLLMIVMTTSIAVALLVEAPHLPVWGDLFAYFEHGHHVLLEPNPDGLPVWPLLFMTITCGAISGFHSTQAPIMARCLTNEKYVRPVYYGAMMSEGVVACVWALAGIAAFPGGYVELKALLDQGGPGLVVNHVATGYLGVFGGIMAIIAVAVFPITSGDTAFRSLRLTLVDAFNISQSMGHRLMLAVPILFIAYLITFIDFSLIWRYFAFSNMLLSTSVLWLATKFLLDRGTFHWIVSIPACIGTSVTLSYILNASIGFGMPIEWTKPVGVLIGVVTLLFMVLVDRRYKSRDDSELGAS</sequence>
<evidence type="ECO:0000313" key="10">
    <source>
        <dbReference type="Proteomes" id="UP000275394"/>
    </source>
</evidence>
<proteinExistence type="inferred from homology"/>
<dbReference type="PANTHER" id="PTHR30252">
    <property type="entry name" value="INNER MEMBRANE PEPTIDE TRANSPORTER"/>
    <property type="match status" value="1"/>
</dbReference>